<evidence type="ECO:0000256" key="5">
    <source>
        <dbReference type="ARBA" id="ARBA00022833"/>
    </source>
</evidence>
<evidence type="ECO:0000259" key="11">
    <source>
        <dbReference type="PROSITE" id="PS51915"/>
    </source>
</evidence>
<dbReference type="PROSITE" id="PS50157">
    <property type="entry name" value="ZINC_FINGER_C2H2_2"/>
    <property type="match status" value="2"/>
</dbReference>
<reference evidence="12" key="2">
    <citation type="submission" date="2025-05" db="UniProtKB">
        <authorList>
            <consortium name="EnsemblMetazoa"/>
        </authorList>
    </citation>
    <scope>IDENTIFICATION</scope>
    <source>
        <strain evidence="12">Foshan</strain>
    </source>
</reference>
<dbReference type="InterPro" id="IPR050888">
    <property type="entry name" value="ZnF_C2H2-type_TF"/>
</dbReference>
<dbReference type="SMART" id="SM00868">
    <property type="entry name" value="zf-AD"/>
    <property type="match status" value="1"/>
</dbReference>
<feature type="domain" description="ZAD" evidence="11">
    <location>
        <begin position="8"/>
        <end position="79"/>
    </location>
</feature>
<dbReference type="SMART" id="SM00355">
    <property type="entry name" value="ZnF_C2H2"/>
    <property type="match status" value="8"/>
</dbReference>
<feature type="domain" description="C2H2-type" evidence="10">
    <location>
        <begin position="519"/>
        <end position="548"/>
    </location>
</feature>
<proteinExistence type="predicted"/>
<evidence type="ECO:0000256" key="9">
    <source>
        <dbReference type="SAM" id="MobiDB-lite"/>
    </source>
</evidence>
<dbReference type="RefSeq" id="XP_062710173.1">
    <property type="nucleotide sequence ID" value="XM_062854189.1"/>
</dbReference>
<feature type="compositionally biased region" description="Basic and acidic residues" evidence="9">
    <location>
        <begin position="264"/>
        <end position="277"/>
    </location>
</feature>
<keyword evidence="13" id="KW-1185">Reference proteome</keyword>
<evidence type="ECO:0000256" key="3">
    <source>
        <dbReference type="ARBA" id="ARBA00022737"/>
    </source>
</evidence>
<evidence type="ECO:0000256" key="8">
    <source>
        <dbReference type="PROSITE-ProRule" id="PRU01263"/>
    </source>
</evidence>
<name>A0ABM1Y9X7_AEDAL</name>
<keyword evidence="6" id="KW-0539">Nucleus</keyword>
<dbReference type="PANTHER" id="PTHR24406">
    <property type="entry name" value="TRANSCRIPTIONAL REPRESSOR CTCFL-RELATED"/>
    <property type="match status" value="1"/>
</dbReference>
<dbReference type="SUPFAM" id="SSF57667">
    <property type="entry name" value="beta-beta-alpha zinc fingers"/>
    <property type="match status" value="1"/>
</dbReference>
<feature type="binding site" evidence="8">
    <location>
        <position position="52"/>
    </location>
    <ligand>
        <name>Zn(2+)</name>
        <dbReference type="ChEBI" id="CHEBI:29105"/>
    </ligand>
</feature>
<dbReference type="Gene3D" id="3.30.160.60">
    <property type="entry name" value="Classic Zinc Finger"/>
    <property type="match status" value="1"/>
</dbReference>
<dbReference type="Gene3D" id="3.40.1800.20">
    <property type="match status" value="1"/>
</dbReference>
<comment type="subcellular location">
    <subcellularLocation>
        <location evidence="1">Nucleus</location>
    </subcellularLocation>
</comment>
<protein>
    <recommendedName>
        <fullName evidence="14">Transcription factor grauzone</fullName>
    </recommendedName>
</protein>
<evidence type="ECO:0000313" key="13">
    <source>
        <dbReference type="Proteomes" id="UP000069940"/>
    </source>
</evidence>
<feature type="binding site" evidence="8">
    <location>
        <position position="13"/>
    </location>
    <ligand>
        <name>Zn(2+)</name>
        <dbReference type="ChEBI" id="CHEBI:29105"/>
    </ligand>
</feature>
<keyword evidence="5 8" id="KW-0862">Zinc</keyword>
<keyword evidence="4 7" id="KW-0863">Zinc-finger</keyword>
<dbReference type="InterPro" id="IPR036236">
    <property type="entry name" value="Znf_C2H2_sf"/>
</dbReference>
<dbReference type="PROSITE" id="PS51915">
    <property type="entry name" value="ZAD"/>
    <property type="match status" value="1"/>
</dbReference>
<evidence type="ECO:0000259" key="10">
    <source>
        <dbReference type="PROSITE" id="PS50157"/>
    </source>
</evidence>
<keyword evidence="3" id="KW-0677">Repeat</keyword>
<dbReference type="Pfam" id="PF07776">
    <property type="entry name" value="zf-AD"/>
    <property type="match status" value="1"/>
</dbReference>
<feature type="binding site" evidence="8">
    <location>
        <position position="55"/>
    </location>
    <ligand>
        <name>Zn(2+)</name>
        <dbReference type="ChEBI" id="CHEBI:29105"/>
    </ligand>
</feature>
<feature type="domain" description="C2H2-type" evidence="10">
    <location>
        <begin position="563"/>
        <end position="591"/>
    </location>
</feature>
<dbReference type="Pfam" id="PF00096">
    <property type="entry name" value="zf-C2H2"/>
    <property type="match status" value="1"/>
</dbReference>
<feature type="region of interest" description="Disordered" evidence="9">
    <location>
        <begin position="127"/>
        <end position="149"/>
    </location>
</feature>
<organism evidence="12 13">
    <name type="scientific">Aedes albopictus</name>
    <name type="common">Asian tiger mosquito</name>
    <name type="synonym">Stegomyia albopicta</name>
    <dbReference type="NCBI Taxonomy" id="7160"/>
    <lineage>
        <taxon>Eukaryota</taxon>
        <taxon>Metazoa</taxon>
        <taxon>Ecdysozoa</taxon>
        <taxon>Arthropoda</taxon>
        <taxon>Hexapoda</taxon>
        <taxon>Insecta</taxon>
        <taxon>Pterygota</taxon>
        <taxon>Neoptera</taxon>
        <taxon>Endopterygota</taxon>
        <taxon>Diptera</taxon>
        <taxon>Nematocera</taxon>
        <taxon>Culicoidea</taxon>
        <taxon>Culicidae</taxon>
        <taxon>Culicinae</taxon>
        <taxon>Aedini</taxon>
        <taxon>Aedes</taxon>
        <taxon>Stegomyia</taxon>
    </lineage>
</organism>
<feature type="binding site" evidence="8">
    <location>
        <position position="10"/>
    </location>
    <ligand>
        <name>Zn(2+)</name>
        <dbReference type="ChEBI" id="CHEBI:29105"/>
    </ligand>
</feature>
<dbReference type="PROSITE" id="PS00028">
    <property type="entry name" value="ZINC_FINGER_C2H2_1"/>
    <property type="match status" value="1"/>
</dbReference>
<evidence type="ECO:0000256" key="1">
    <source>
        <dbReference type="ARBA" id="ARBA00004123"/>
    </source>
</evidence>
<evidence type="ECO:0000256" key="6">
    <source>
        <dbReference type="ARBA" id="ARBA00023242"/>
    </source>
</evidence>
<dbReference type="SUPFAM" id="SSF57716">
    <property type="entry name" value="Glucocorticoid receptor-like (DNA-binding domain)"/>
    <property type="match status" value="1"/>
</dbReference>
<dbReference type="GeneID" id="109623137"/>
<accession>A0ABM1Y9X7</accession>
<sequence length="640" mass="74520">MAPEQPTEECRLCLDTFAECFTWIENPELKEQLEKVFSFPIITETGLSSSVCRGCWYTISEFYQYSEKVRNNQEVLIRKRVKQEPIDNENIAQDQNHKDIADELQANSTSNFKLSTDQEPVLSHGFESGIKHESNSDDEPEVGSLLDDEHDDTTLNHELQYEDMKVGSSSGEAENVELPEDDLNYEYGCDNFKFQSNSGEAVIEEPSEQEQGEPLLNYDFKCENIKLESTINAMEIEELSEEEREVAKWYNEFECEDVKIEARSDEAETEKIPKRDQLSSSYEDNSNDRSSESSIQLLKVKTRREEEDQFLSENFTLTCHLCKVVEPTFLMLRDHFRTAHNSYNVYVTCCEEKFGTRGNLISHIKNHDNQLKSQQQGEMLKMTARREQEDQFISQHFILKCHLCKETKPTFESLRNHFRLAHGSYNVYVTCCKKKYGTRSQLINHIKESHIKDEQNQEQPIGAEKSIPDGLKLFILKTRREIEDRFIGKHFTLTCYICNVTEPTFQLLRDHFRTVHNSYNVYVTCCGEKFSTRSYLITHIKSHIAERCKPDTSTQDDPEKPPYKCQDCGKIYKNKWHMERHVNMKHRSTDQARVKCDICNHWQLPIDFNTHMRRMHPGYSMCPASPIAGSSSSQSSEGNR</sequence>
<evidence type="ECO:0000256" key="4">
    <source>
        <dbReference type="ARBA" id="ARBA00022771"/>
    </source>
</evidence>
<evidence type="ECO:0000313" key="12">
    <source>
        <dbReference type="EnsemblMetazoa" id="AALFPA23_007172.P9492"/>
    </source>
</evidence>
<evidence type="ECO:0000256" key="7">
    <source>
        <dbReference type="PROSITE-ProRule" id="PRU00042"/>
    </source>
</evidence>
<dbReference type="EnsemblMetazoa" id="AALFPA23_007172.R9492">
    <property type="protein sequence ID" value="AALFPA23_007172.P9492"/>
    <property type="gene ID" value="AALFPA23_007172"/>
</dbReference>
<dbReference type="InterPro" id="IPR012934">
    <property type="entry name" value="Znf_AD"/>
</dbReference>
<feature type="compositionally biased region" description="Acidic residues" evidence="9">
    <location>
        <begin position="136"/>
        <end position="149"/>
    </location>
</feature>
<dbReference type="InterPro" id="IPR013087">
    <property type="entry name" value="Znf_C2H2_type"/>
</dbReference>
<keyword evidence="2 8" id="KW-0479">Metal-binding</keyword>
<feature type="region of interest" description="Disordered" evidence="9">
    <location>
        <begin position="264"/>
        <end position="295"/>
    </location>
</feature>
<evidence type="ECO:0000256" key="2">
    <source>
        <dbReference type="ARBA" id="ARBA00022723"/>
    </source>
</evidence>
<reference evidence="13" key="1">
    <citation type="journal article" date="2015" name="Proc. Natl. Acad. Sci. U.S.A.">
        <title>Genome sequence of the Asian Tiger mosquito, Aedes albopictus, reveals insights into its biology, genetics, and evolution.</title>
        <authorList>
            <person name="Chen X.G."/>
            <person name="Jiang X."/>
            <person name="Gu J."/>
            <person name="Xu M."/>
            <person name="Wu Y."/>
            <person name="Deng Y."/>
            <person name="Zhang C."/>
            <person name="Bonizzoni M."/>
            <person name="Dermauw W."/>
            <person name="Vontas J."/>
            <person name="Armbruster P."/>
            <person name="Huang X."/>
            <person name="Yang Y."/>
            <person name="Zhang H."/>
            <person name="He W."/>
            <person name="Peng H."/>
            <person name="Liu Y."/>
            <person name="Wu K."/>
            <person name="Chen J."/>
            <person name="Lirakis M."/>
            <person name="Topalis P."/>
            <person name="Van Leeuwen T."/>
            <person name="Hall A.B."/>
            <person name="Jiang X."/>
            <person name="Thorpe C."/>
            <person name="Mueller R.L."/>
            <person name="Sun C."/>
            <person name="Waterhouse R.M."/>
            <person name="Yan G."/>
            <person name="Tu Z.J."/>
            <person name="Fang X."/>
            <person name="James A.A."/>
        </authorList>
    </citation>
    <scope>NUCLEOTIDE SEQUENCE [LARGE SCALE GENOMIC DNA]</scope>
    <source>
        <strain evidence="13">Foshan</strain>
    </source>
</reference>
<evidence type="ECO:0008006" key="14">
    <source>
        <dbReference type="Google" id="ProtNLM"/>
    </source>
</evidence>
<dbReference type="Proteomes" id="UP000069940">
    <property type="component" value="Unassembled WGS sequence"/>
</dbReference>